<dbReference type="PANTHER" id="PTHR31973:SF187">
    <property type="entry name" value="MUTATOR TRANSPOSASE MUDRA PROTEIN"/>
    <property type="match status" value="1"/>
</dbReference>
<dbReference type="PANTHER" id="PTHR31973">
    <property type="entry name" value="POLYPROTEIN, PUTATIVE-RELATED"/>
    <property type="match status" value="1"/>
</dbReference>
<evidence type="ECO:0000313" key="5">
    <source>
        <dbReference type="Proteomes" id="UP001454036"/>
    </source>
</evidence>
<evidence type="ECO:0000256" key="1">
    <source>
        <dbReference type="PROSITE-ProRule" id="PRU00325"/>
    </source>
</evidence>
<dbReference type="EMBL" id="BAABME010001423">
    <property type="protein sequence ID" value="GAA0149542.1"/>
    <property type="molecule type" value="Genomic_DNA"/>
</dbReference>
<dbReference type="AlphaFoldDB" id="A0AAV3PCT0"/>
<dbReference type="GO" id="GO:0003676">
    <property type="term" value="F:nucleic acid binding"/>
    <property type="evidence" value="ECO:0007669"/>
    <property type="project" value="InterPro"/>
</dbReference>
<dbReference type="InterPro" id="IPR007527">
    <property type="entry name" value="Znf_SWIM"/>
</dbReference>
<comment type="caution">
    <text evidence="4">The sequence shown here is derived from an EMBL/GenBank/DDBJ whole genome shotgun (WGS) entry which is preliminary data.</text>
</comment>
<dbReference type="PROSITE" id="PS50966">
    <property type="entry name" value="ZF_SWIM"/>
    <property type="match status" value="1"/>
</dbReference>
<feature type="compositionally biased region" description="Basic and acidic residues" evidence="2">
    <location>
        <begin position="103"/>
        <end position="128"/>
    </location>
</feature>
<proteinExistence type="predicted"/>
<organism evidence="4 5">
    <name type="scientific">Lithospermum erythrorhizon</name>
    <name type="common">Purple gromwell</name>
    <name type="synonym">Lithospermum officinale var. erythrorhizon</name>
    <dbReference type="NCBI Taxonomy" id="34254"/>
    <lineage>
        <taxon>Eukaryota</taxon>
        <taxon>Viridiplantae</taxon>
        <taxon>Streptophyta</taxon>
        <taxon>Embryophyta</taxon>
        <taxon>Tracheophyta</taxon>
        <taxon>Spermatophyta</taxon>
        <taxon>Magnoliopsida</taxon>
        <taxon>eudicotyledons</taxon>
        <taxon>Gunneridae</taxon>
        <taxon>Pentapetalae</taxon>
        <taxon>asterids</taxon>
        <taxon>lamiids</taxon>
        <taxon>Boraginales</taxon>
        <taxon>Boraginaceae</taxon>
        <taxon>Boraginoideae</taxon>
        <taxon>Lithospermeae</taxon>
        <taxon>Lithospermum</taxon>
    </lineage>
</organism>
<feature type="region of interest" description="Disordered" evidence="2">
    <location>
        <begin position="158"/>
        <end position="210"/>
    </location>
</feature>
<dbReference type="InterPro" id="IPR036875">
    <property type="entry name" value="Znf_CCHC_sf"/>
</dbReference>
<feature type="region of interest" description="Disordered" evidence="2">
    <location>
        <begin position="103"/>
        <end position="132"/>
    </location>
</feature>
<feature type="domain" description="SWIM-type" evidence="3">
    <location>
        <begin position="55"/>
        <end position="87"/>
    </location>
</feature>
<keyword evidence="1" id="KW-0479">Metal-binding</keyword>
<reference evidence="4 5" key="1">
    <citation type="submission" date="2024-01" db="EMBL/GenBank/DDBJ databases">
        <title>The complete chloroplast genome sequence of Lithospermum erythrorhizon: insights into the phylogenetic relationship among Boraginaceae species and the maternal lineages of purple gromwells.</title>
        <authorList>
            <person name="Okada T."/>
            <person name="Watanabe K."/>
        </authorList>
    </citation>
    <scope>NUCLEOTIDE SEQUENCE [LARGE SCALE GENOMIC DNA]</scope>
</reference>
<feature type="compositionally biased region" description="Low complexity" evidence="2">
    <location>
        <begin position="175"/>
        <end position="186"/>
    </location>
</feature>
<dbReference type="SUPFAM" id="SSF57756">
    <property type="entry name" value="Retrovirus zinc finger-like domains"/>
    <property type="match status" value="1"/>
</dbReference>
<dbReference type="Pfam" id="PF04434">
    <property type="entry name" value="SWIM"/>
    <property type="match status" value="1"/>
</dbReference>
<dbReference type="GO" id="GO:0008270">
    <property type="term" value="F:zinc ion binding"/>
    <property type="evidence" value="ECO:0007669"/>
    <property type="project" value="UniProtKB-KW"/>
</dbReference>
<keyword evidence="1" id="KW-0862">Zinc</keyword>
<protein>
    <recommendedName>
        <fullName evidence="3">SWIM-type domain-containing protein</fullName>
    </recommendedName>
</protein>
<keyword evidence="5" id="KW-1185">Reference proteome</keyword>
<accession>A0AAV3PCT0</accession>
<gene>
    <name evidence="4" type="ORF">LIER_08691</name>
</gene>
<evidence type="ECO:0000256" key="2">
    <source>
        <dbReference type="SAM" id="MobiDB-lite"/>
    </source>
</evidence>
<dbReference type="Proteomes" id="UP001454036">
    <property type="component" value="Unassembled WGS sequence"/>
</dbReference>
<keyword evidence="1" id="KW-0863">Zinc-finger</keyword>
<evidence type="ECO:0000313" key="4">
    <source>
        <dbReference type="EMBL" id="GAA0149542.1"/>
    </source>
</evidence>
<evidence type="ECO:0000259" key="3">
    <source>
        <dbReference type="PROSITE" id="PS50966"/>
    </source>
</evidence>
<name>A0AAV3PCT0_LITER</name>
<sequence>MTRIIKECEKKLKCKGPVGPTIDEVLEHMEEKIHDFIVRASGSPRYEVSLAYHSFVVDIEKKECSCGLWQLGGTPCMHGVCIPYPPILPPDIRVLPGRPKRYEKKDVAERREEVEKQAEKQASKKGEKQAATFKASRKGVVMHCKICGVIGHNARTCPSKHVDGEAATSRGKRCSTSSSQPATTTSKSKKKKTGESSSQPATSSREADVE</sequence>